<accession>A0A699XP97</accession>
<gene>
    <name evidence="1" type="ORF">Tci_930243</name>
</gene>
<evidence type="ECO:0000313" key="1">
    <source>
        <dbReference type="EMBL" id="GFD58274.1"/>
    </source>
</evidence>
<comment type="caution">
    <text evidence="1">The sequence shown here is derived from an EMBL/GenBank/DDBJ whole genome shotgun (WGS) entry which is preliminary data.</text>
</comment>
<dbReference type="AlphaFoldDB" id="A0A699XP97"/>
<sequence>MRGWAVSSNRGDQWGYVPESNLRPACRLNSSDDQLWERIHSRLAGASSTSLLPE</sequence>
<protein>
    <submittedName>
        <fullName evidence="1">Uncharacterized protein</fullName>
    </submittedName>
</protein>
<name>A0A699XP97_TANCI</name>
<proteinExistence type="predicted"/>
<reference evidence="1" key="1">
    <citation type="journal article" date="2019" name="Sci. Rep.">
        <title>Draft genome of Tanacetum cinerariifolium, the natural source of mosquito coil.</title>
        <authorList>
            <person name="Yamashiro T."/>
            <person name="Shiraishi A."/>
            <person name="Satake H."/>
            <person name="Nakayama K."/>
        </authorList>
    </citation>
    <scope>NUCLEOTIDE SEQUENCE</scope>
</reference>
<dbReference type="EMBL" id="BKCJ011850897">
    <property type="protein sequence ID" value="GFD58274.1"/>
    <property type="molecule type" value="Genomic_DNA"/>
</dbReference>
<feature type="non-terminal residue" evidence="1">
    <location>
        <position position="54"/>
    </location>
</feature>
<organism evidence="1">
    <name type="scientific">Tanacetum cinerariifolium</name>
    <name type="common">Dalmatian daisy</name>
    <name type="synonym">Chrysanthemum cinerariifolium</name>
    <dbReference type="NCBI Taxonomy" id="118510"/>
    <lineage>
        <taxon>Eukaryota</taxon>
        <taxon>Viridiplantae</taxon>
        <taxon>Streptophyta</taxon>
        <taxon>Embryophyta</taxon>
        <taxon>Tracheophyta</taxon>
        <taxon>Spermatophyta</taxon>
        <taxon>Magnoliopsida</taxon>
        <taxon>eudicotyledons</taxon>
        <taxon>Gunneridae</taxon>
        <taxon>Pentapetalae</taxon>
        <taxon>asterids</taxon>
        <taxon>campanulids</taxon>
        <taxon>Asterales</taxon>
        <taxon>Asteraceae</taxon>
        <taxon>Asteroideae</taxon>
        <taxon>Anthemideae</taxon>
        <taxon>Anthemidinae</taxon>
        <taxon>Tanacetum</taxon>
    </lineage>
</organism>